<feature type="domain" description="Amidohydrolase-related" evidence="2">
    <location>
        <begin position="38"/>
        <end position="281"/>
    </location>
</feature>
<dbReference type="KEGG" id="niy:FQ775_00455"/>
<accession>A0A5B8KTS4</accession>
<dbReference type="InterPro" id="IPR032465">
    <property type="entry name" value="ACMSD"/>
</dbReference>
<name>A0A5B8KTS4_9HYPH</name>
<dbReference type="AlphaFoldDB" id="A0A5B8KTS4"/>
<evidence type="ECO:0000313" key="3">
    <source>
        <dbReference type="EMBL" id="QDY98963.2"/>
    </source>
</evidence>
<dbReference type="InterPro" id="IPR006680">
    <property type="entry name" value="Amidohydro-rel"/>
</dbReference>
<dbReference type="RefSeq" id="WP_167813148.1">
    <property type="nucleotide sequence ID" value="NZ_CP042301.2"/>
</dbReference>
<sequence>MTQPMAIDYWTNIFTPDGLRKMYTENEELAPVVKWWSMDERIKGYQPDQFVQLLDECRIEKVYVPSFKMQSYKRRAPILSVEADDVRELMAGCPGRVGGLFGIDISLGMGAVRQLEIAVREWGFEGAHIHCNGWGIPLNHRELYPIYAKCVELDIPVIVQSGHSAEKMPSEMTRPIHLDDVALYFEDLRIVASHTGWPWVEELIAMAWKHPNLYIGCGAHAPKYWDQKLVRFLDSRGKGKVLWGTDFPVVRHKDSLEQVAAIDLKPESRALLMRGAAEKVFKSLKAGGLQ</sequence>
<protein>
    <submittedName>
        <fullName evidence="3">Amidohydrolase</fullName>
    </submittedName>
</protein>
<gene>
    <name evidence="3" type="ORF">FQ775_00455</name>
</gene>
<dbReference type="Pfam" id="PF04909">
    <property type="entry name" value="Amidohydro_2"/>
    <property type="match status" value="1"/>
</dbReference>
<dbReference type="PANTHER" id="PTHR21240:SF19">
    <property type="entry name" value="CATALYTIC_ HYDROLASE"/>
    <property type="match status" value="1"/>
</dbReference>
<dbReference type="Proteomes" id="UP000321389">
    <property type="component" value="Chromosome"/>
</dbReference>
<proteinExistence type="predicted"/>
<dbReference type="SUPFAM" id="SSF51556">
    <property type="entry name" value="Metallo-dependent hydrolases"/>
    <property type="match status" value="1"/>
</dbReference>
<dbReference type="GO" id="GO:0016831">
    <property type="term" value="F:carboxy-lyase activity"/>
    <property type="evidence" value="ECO:0007669"/>
    <property type="project" value="InterPro"/>
</dbReference>
<dbReference type="GO" id="GO:0016787">
    <property type="term" value="F:hydrolase activity"/>
    <property type="evidence" value="ECO:0007669"/>
    <property type="project" value="UniProtKB-KW"/>
</dbReference>
<evidence type="ECO:0000259" key="2">
    <source>
        <dbReference type="Pfam" id="PF04909"/>
    </source>
</evidence>
<dbReference type="InterPro" id="IPR032466">
    <property type="entry name" value="Metal_Hydrolase"/>
</dbReference>
<organism evidence="3 4">
    <name type="scientific">Nitratireductor mangrovi</name>
    <dbReference type="NCBI Taxonomy" id="2599600"/>
    <lineage>
        <taxon>Bacteria</taxon>
        <taxon>Pseudomonadati</taxon>
        <taxon>Pseudomonadota</taxon>
        <taxon>Alphaproteobacteria</taxon>
        <taxon>Hyphomicrobiales</taxon>
        <taxon>Phyllobacteriaceae</taxon>
        <taxon>Nitratireductor</taxon>
    </lineage>
</organism>
<dbReference type="EMBL" id="CP042301">
    <property type="protein sequence ID" value="QDY98963.2"/>
    <property type="molecule type" value="Genomic_DNA"/>
</dbReference>
<keyword evidence="4" id="KW-1185">Reference proteome</keyword>
<keyword evidence="1" id="KW-0456">Lyase</keyword>
<evidence type="ECO:0000256" key="1">
    <source>
        <dbReference type="ARBA" id="ARBA00023239"/>
    </source>
</evidence>
<reference evidence="3" key="1">
    <citation type="submission" date="2020-04" db="EMBL/GenBank/DDBJ databases">
        <title>Nitratireductor sp. nov. isolated from mangrove soil.</title>
        <authorList>
            <person name="Ye Y."/>
        </authorList>
    </citation>
    <scope>NUCLEOTIDE SEQUENCE</scope>
    <source>
        <strain evidence="3">SY7</strain>
    </source>
</reference>
<evidence type="ECO:0000313" key="4">
    <source>
        <dbReference type="Proteomes" id="UP000321389"/>
    </source>
</evidence>
<dbReference type="PANTHER" id="PTHR21240">
    <property type="entry name" value="2-AMINO-3-CARBOXYLMUCONATE-6-SEMIALDEHYDE DECARBOXYLASE"/>
    <property type="match status" value="1"/>
</dbReference>
<dbReference type="Gene3D" id="3.20.20.140">
    <property type="entry name" value="Metal-dependent hydrolases"/>
    <property type="match status" value="1"/>
</dbReference>